<gene>
    <name evidence="2" type="ORF">CSSPJE1EN2_LOCUS6251</name>
</gene>
<feature type="compositionally biased region" description="Polar residues" evidence="1">
    <location>
        <begin position="63"/>
        <end position="77"/>
    </location>
</feature>
<evidence type="ECO:0000313" key="3">
    <source>
        <dbReference type="Proteomes" id="UP001497522"/>
    </source>
</evidence>
<organism evidence="2 3">
    <name type="scientific">Sphagnum jensenii</name>
    <dbReference type="NCBI Taxonomy" id="128206"/>
    <lineage>
        <taxon>Eukaryota</taxon>
        <taxon>Viridiplantae</taxon>
        <taxon>Streptophyta</taxon>
        <taxon>Embryophyta</taxon>
        <taxon>Bryophyta</taxon>
        <taxon>Sphagnophytina</taxon>
        <taxon>Sphagnopsida</taxon>
        <taxon>Sphagnales</taxon>
        <taxon>Sphagnaceae</taxon>
        <taxon>Sphagnum</taxon>
    </lineage>
</organism>
<protein>
    <submittedName>
        <fullName evidence="2">Uncharacterized protein</fullName>
    </submittedName>
</protein>
<evidence type="ECO:0000256" key="1">
    <source>
        <dbReference type="SAM" id="MobiDB-lite"/>
    </source>
</evidence>
<dbReference type="EMBL" id="OZ023714">
    <property type="protein sequence ID" value="CAK9863256.1"/>
    <property type="molecule type" value="Genomic_DNA"/>
</dbReference>
<feature type="region of interest" description="Disordered" evidence="1">
    <location>
        <begin position="63"/>
        <end position="83"/>
    </location>
</feature>
<evidence type="ECO:0000313" key="2">
    <source>
        <dbReference type="EMBL" id="CAK9863256.1"/>
    </source>
</evidence>
<dbReference type="Proteomes" id="UP001497522">
    <property type="component" value="Chromosome 13"/>
</dbReference>
<keyword evidence="3" id="KW-1185">Reference proteome</keyword>
<accession>A0ABP1AL28</accession>
<reference evidence="2" key="1">
    <citation type="submission" date="2024-03" db="EMBL/GenBank/DDBJ databases">
        <authorList>
            <consortium name="ELIXIR-Norway"/>
            <consortium name="Elixir Norway"/>
        </authorList>
    </citation>
    <scope>NUCLEOTIDE SEQUENCE</scope>
</reference>
<name>A0ABP1AL28_9BRYO</name>
<sequence>MKVQLRVQLAGVAKPKCKSGSQQLEVQLPKLKVQPFYIWKDARPHWLIMRCKLLTFQQGSAAAPSSDQFGLSNSLASETEVDR</sequence>
<proteinExistence type="predicted"/>